<dbReference type="InterPro" id="IPR007842">
    <property type="entry name" value="HEPN_dom"/>
</dbReference>
<name>A0A562MC55_9SPHI</name>
<dbReference type="SMART" id="SM00748">
    <property type="entry name" value="HEPN"/>
    <property type="match status" value="1"/>
</dbReference>
<dbReference type="EMBL" id="VLKR01000021">
    <property type="protein sequence ID" value="TWI17499.1"/>
    <property type="molecule type" value="Genomic_DNA"/>
</dbReference>
<reference evidence="2 3" key="1">
    <citation type="journal article" date="2015" name="Stand. Genomic Sci.">
        <title>Genomic Encyclopedia of Bacterial and Archaeal Type Strains, Phase III: the genomes of soil and plant-associated and newly described type strains.</title>
        <authorList>
            <person name="Whitman W.B."/>
            <person name="Woyke T."/>
            <person name="Klenk H.P."/>
            <person name="Zhou Y."/>
            <person name="Lilburn T.G."/>
            <person name="Beck B.J."/>
            <person name="De Vos P."/>
            <person name="Vandamme P."/>
            <person name="Eisen J.A."/>
            <person name="Garrity G."/>
            <person name="Hugenholtz P."/>
            <person name="Kyrpides N.C."/>
        </authorList>
    </citation>
    <scope>NUCLEOTIDE SEQUENCE [LARGE SCALE GENOMIC DNA]</scope>
    <source>
        <strain evidence="2 3">CGMCC 1.6855</strain>
    </source>
</reference>
<dbReference type="RefSeq" id="WP_145328956.1">
    <property type="nucleotide sequence ID" value="NZ_VLKR01000021.1"/>
</dbReference>
<dbReference type="PROSITE" id="PS50910">
    <property type="entry name" value="HEPN"/>
    <property type="match status" value="1"/>
</dbReference>
<accession>A0A562MC55</accession>
<dbReference type="AlphaFoldDB" id="A0A562MC55"/>
<dbReference type="Gene3D" id="1.20.120.330">
    <property type="entry name" value="Nucleotidyltransferases domain 2"/>
    <property type="match status" value="2"/>
</dbReference>
<evidence type="ECO:0000259" key="1">
    <source>
        <dbReference type="PROSITE" id="PS50910"/>
    </source>
</evidence>
<dbReference type="OrthoDB" id="1321649at2"/>
<feature type="domain" description="HEPN" evidence="1">
    <location>
        <begin position="128"/>
        <end position="243"/>
    </location>
</feature>
<organism evidence="2 3">
    <name type="scientific">Sphingobacterium siyangense</name>
    <dbReference type="NCBI Taxonomy" id="459529"/>
    <lineage>
        <taxon>Bacteria</taxon>
        <taxon>Pseudomonadati</taxon>
        <taxon>Bacteroidota</taxon>
        <taxon>Sphingobacteriia</taxon>
        <taxon>Sphingobacteriales</taxon>
        <taxon>Sphingobacteriaceae</taxon>
        <taxon>Sphingobacterium</taxon>
    </lineage>
</organism>
<gene>
    <name evidence="2" type="ORF">IQ31_03645</name>
</gene>
<evidence type="ECO:0000313" key="3">
    <source>
        <dbReference type="Proteomes" id="UP000315908"/>
    </source>
</evidence>
<dbReference type="Pfam" id="PF05168">
    <property type="entry name" value="HEPN"/>
    <property type="match status" value="1"/>
</dbReference>
<proteinExistence type="predicted"/>
<evidence type="ECO:0000313" key="2">
    <source>
        <dbReference type="EMBL" id="TWI17499.1"/>
    </source>
</evidence>
<protein>
    <submittedName>
        <fullName evidence="2">HEPN domain-containing protein</fullName>
    </submittedName>
</protein>
<dbReference type="Proteomes" id="UP000315908">
    <property type="component" value="Unassembled WGS sequence"/>
</dbReference>
<dbReference type="SUPFAM" id="SSF81593">
    <property type="entry name" value="Nucleotidyltransferase substrate binding subunit/domain"/>
    <property type="match status" value="1"/>
</dbReference>
<sequence>MNTDINPIIEAILRAVAVDEIYQWTFDHDGKKYQMLQVNLTSNAGIRFSDANSLINKTVGSYPNVYINVNFTHEIQQKINQGLGRAYLICQPENRIYQNPVQDIPLVLPNNKSDEVIEKTRTYIDKEKGKIRSFIDGYNFYFEHKNYAHAAFMLHQAIELSLKTAEHILLNDDRKSHSLTGSMGYLKTFDSKLARLIDNKEEKQTLAKIDEAYIGYRYNQDYFIDEAVLETGYQILINTLNWIYDYSNLLFEEIKSKLNPVPVANNKVENYKNNNEIYKQNYCNTNYRDLILNAIERYCTPALVVCFGYDSDHHKYQNALRRAKNDCITHAYYIFVAYDILSAEINNLTQLITDLLPNNVTLTLATENSTAFSKQLSKGHPFFLSLLKAGDIWFQNPSIANIDLESIVAPQLNLEYVRQQWKKRYDNARCLYYAFEEGWSFGVEAAYYTLSHALEQICLGVINTVLQYRPQRVNLTFLMTLCKLIVPNAYATFCLDHEELFAAFKNITEAQQQFRYNANYKGDPLAIIELQQRTKTFIERCNEEMECYFEKISNQQNSCSNKLNRKYITK</sequence>
<comment type="caution">
    <text evidence="2">The sequence shown here is derived from an EMBL/GenBank/DDBJ whole genome shotgun (WGS) entry which is preliminary data.</text>
</comment>